<evidence type="ECO:0000313" key="3">
    <source>
        <dbReference type="Proteomes" id="UP001108029"/>
    </source>
</evidence>
<proteinExistence type="predicted"/>
<evidence type="ECO:0000313" key="2">
    <source>
        <dbReference type="EMBL" id="MCD9878497.1"/>
    </source>
</evidence>
<dbReference type="InterPro" id="IPR027417">
    <property type="entry name" value="P-loop_NTPase"/>
</dbReference>
<accession>A0A9Q3VUP5</accession>
<protein>
    <recommendedName>
        <fullName evidence="1">SF4 helicase domain-containing protein</fullName>
    </recommendedName>
</protein>
<keyword evidence="3" id="KW-1185">Reference proteome</keyword>
<dbReference type="Pfam" id="PF03796">
    <property type="entry name" value="DnaB_C"/>
    <property type="match status" value="1"/>
</dbReference>
<dbReference type="EMBL" id="JAJSBI010000021">
    <property type="protein sequence ID" value="MCD9878497.1"/>
    <property type="molecule type" value="Genomic_DNA"/>
</dbReference>
<dbReference type="AlphaFoldDB" id="A0A9Q3VUP5"/>
<dbReference type="RefSeq" id="WP_232652705.1">
    <property type="nucleotide sequence ID" value="NZ_JAJSBI010000021.1"/>
</dbReference>
<evidence type="ECO:0000259" key="1">
    <source>
        <dbReference type="Pfam" id="PF03796"/>
    </source>
</evidence>
<dbReference type="Proteomes" id="UP001108029">
    <property type="component" value="Unassembled WGS sequence"/>
</dbReference>
<feature type="domain" description="SF4 helicase" evidence="1">
    <location>
        <begin position="71"/>
        <end position="156"/>
    </location>
</feature>
<sequence length="168" mass="18807">MTWATDLWSSGKISKLFEREWVTLSNAELFSQILVYEYRRPPALKPSAIRREPDRVCGELAGRPASRPARSGLHPGQLIVLAACPARGRPIPALDFVCSAGIQHTLPSPACILEADRQEFGMSILSAECRVILRHILSGMMAEADWTRPARRIPDVSCTYSNLHDRRR</sequence>
<reference evidence="2" key="1">
    <citation type="submission" date="2021-12" db="EMBL/GenBank/DDBJ databases">
        <authorList>
            <person name="Lee J.-H."/>
            <person name="Kim S.-B."/>
        </authorList>
    </citation>
    <scope>NUCLEOTIDE SEQUENCE</scope>
    <source>
        <strain evidence="2">NR30</strain>
    </source>
</reference>
<gene>
    <name evidence="2" type="ORF">LJ657_33770</name>
</gene>
<comment type="caution">
    <text evidence="2">The sequence shown here is derived from an EMBL/GenBank/DDBJ whole genome shotgun (WGS) entry which is preliminary data.</text>
</comment>
<dbReference type="GO" id="GO:0006260">
    <property type="term" value="P:DNA replication"/>
    <property type="evidence" value="ECO:0007669"/>
    <property type="project" value="InterPro"/>
</dbReference>
<dbReference type="GO" id="GO:0005524">
    <property type="term" value="F:ATP binding"/>
    <property type="evidence" value="ECO:0007669"/>
    <property type="project" value="InterPro"/>
</dbReference>
<organism evidence="2 3">
    <name type="scientific">Streptomyces guryensis</name>
    <dbReference type="NCBI Taxonomy" id="2886947"/>
    <lineage>
        <taxon>Bacteria</taxon>
        <taxon>Bacillati</taxon>
        <taxon>Actinomycetota</taxon>
        <taxon>Actinomycetes</taxon>
        <taxon>Kitasatosporales</taxon>
        <taxon>Streptomycetaceae</taxon>
        <taxon>Streptomyces</taxon>
    </lineage>
</organism>
<dbReference type="Gene3D" id="3.40.50.300">
    <property type="entry name" value="P-loop containing nucleotide triphosphate hydrolases"/>
    <property type="match status" value="1"/>
</dbReference>
<dbReference type="GO" id="GO:0003678">
    <property type="term" value="F:DNA helicase activity"/>
    <property type="evidence" value="ECO:0007669"/>
    <property type="project" value="InterPro"/>
</dbReference>
<name>A0A9Q3VUP5_9ACTN</name>
<dbReference type="InterPro" id="IPR007694">
    <property type="entry name" value="DNA_helicase_DnaB-like_C"/>
</dbReference>